<gene>
    <name evidence="1" type="ORF">KR093_004044</name>
</gene>
<dbReference type="Pfam" id="PF06477">
    <property type="entry name" value="DUF1091"/>
    <property type="match status" value="1"/>
</dbReference>
<dbReference type="EMBL" id="JAJJHW010002585">
    <property type="protein sequence ID" value="KAH8370558.1"/>
    <property type="molecule type" value="Genomic_DNA"/>
</dbReference>
<proteinExistence type="predicted"/>
<keyword evidence="2" id="KW-1185">Reference proteome</keyword>
<accession>A0AAD4JZ08</accession>
<sequence>KLRFQSFDCENRWSAYRNCSCRIGPEDMQKLSCDIDFKAQIKQMWCKYKLLVPRPAHNTVMVLFEGSFDVCQFLQEKRLPNVLAQYVYENMVRDSNMPKQCPFNEGPLYFHNISVLDNFPAVLPEMDFTLFLTFSKPNTTNEVELILKGSLLE</sequence>
<dbReference type="PANTHER" id="PTHR20898:SF0">
    <property type="entry name" value="DAEDALUS ON 3-RELATED"/>
    <property type="match status" value="1"/>
</dbReference>
<feature type="non-terminal residue" evidence="1">
    <location>
        <position position="153"/>
    </location>
</feature>
<dbReference type="InterPro" id="IPR010512">
    <property type="entry name" value="DUF1091"/>
</dbReference>
<evidence type="ECO:0000313" key="1">
    <source>
        <dbReference type="EMBL" id="KAH8370558.1"/>
    </source>
</evidence>
<comment type="caution">
    <text evidence="1">The sequence shown here is derived from an EMBL/GenBank/DDBJ whole genome shotgun (WGS) entry which is preliminary data.</text>
</comment>
<dbReference type="AlphaFoldDB" id="A0AAD4JZ08"/>
<dbReference type="Proteomes" id="UP001200034">
    <property type="component" value="Unassembled WGS sequence"/>
</dbReference>
<protein>
    <submittedName>
        <fullName evidence="1">Uncharacterized protein</fullName>
    </submittedName>
</protein>
<dbReference type="SMART" id="SM00697">
    <property type="entry name" value="DM8"/>
    <property type="match status" value="1"/>
</dbReference>
<reference evidence="1" key="1">
    <citation type="journal article" date="2021" name="Mol. Ecol. Resour.">
        <title>Phylogenomic analyses of the genus Drosophila reveals genomic signals of climate adaptation.</title>
        <authorList>
            <person name="Li F."/>
            <person name="Rane R.V."/>
            <person name="Luria V."/>
            <person name="Xiong Z."/>
            <person name="Chen J."/>
            <person name="Li Z."/>
            <person name="Catullo R.A."/>
            <person name="Griffin P.C."/>
            <person name="Schiffer M."/>
            <person name="Pearce S."/>
            <person name="Lee S.F."/>
            <person name="McElroy K."/>
            <person name="Stocker A."/>
            <person name="Shirriffs J."/>
            <person name="Cockerell F."/>
            <person name="Coppin C."/>
            <person name="Sgro C.M."/>
            <person name="Karger A."/>
            <person name="Cain J.W."/>
            <person name="Weber J.A."/>
            <person name="Santpere G."/>
            <person name="Kirschner M.W."/>
            <person name="Hoffmann A.A."/>
            <person name="Oakeshott J.G."/>
            <person name="Zhang G."/>
        </authorList>
    </citation>
    <scope>NUCLEOTIDE SEQUENCE</scope>
    <source>
        <strain evidence="1">BGI-SZ-2011g</strain>
    </source>
</reference>
<dbReference type="PANTHER" id="PTHR20898">
    <property type="entry name" value="DAEDALUS ON 3-RELATED-RELATED"/>
    <property type="match status" value="1"/>
</dbReference>
<evidence type="ECO:0000313" key="2">
    <source>
        <dbReference type="Proteomes" id="UP001200034"/>
    </source>
</evidence>
<name>A0AAD4JZ08_9MUSC</name>
<feature type="non-terminal residue" evidence="1">
    <location>
        <position position="1"/>
    </location>
</feature>
<organism evidence="1 2">
    <name type="scientific">Drosophila rubida</name>
    <dbReference type="NCBI Taxonomy" id="30044"/>
    <lineage>
        <taxon>Eukaryota</taxon>
        <taxon>Metazoa</taxon>
        <taxon>Ecdysozoa</taxon>
        <taxon>Arthropoda</taxon>
        <taxon>Hexapoda</taxon>
        <taxon>Insecta</taxon>
        <taxon>Pterygota</taxon>
        <taxon>Neoptera</taxon>
        <taxon>Endopterygota</taxon>
        <taxon>Diptera</taxon>
        <taxon>Brachycera</taxon>
        <taxon>Muscomorpha</taxon>
        <taxon>Ephydroidea</taxon>
        <taxon>Drosophilidae</taxon>
        <taxon>Drosophila</taxon>
    </lineage>
</organism>